<feature type="region of interest" description="Disordered" evidence="6">
    <location>
        <begin position="154"/>
        <end position="219"/>
    </location>
</feature>
<dbReference type="AlphaFoldDB" id="A0A1J4KXK2"/>
<feature type="domain" description="HTH myb-type" evidence="8">
    <location>
        <begin position="9"/>
        <end position="61"/>
    </location>
</feature>
<evidence type="ECO:0000256" key="1">
    <source>
        <dbReference type="ARBA" id="ARBA00022737"/>
    </source>
</evidence>
<dbReference type="GO" id="GO:0042796">
    <property type="term" value="P:snRNA transcription by RNA polymerase III"/>
    <property type="evidence" value="ECO:0007669"/>
    <property type="project" value="TreeGrafter"/>
</dbReference>
<proteinExistence type="predicted"/>
<dbReference type="CDD" id="cd00167">
    <property type="entry name" value="SANT"/>
    <property type="match status" value="2"/>
</dbReference>
<keyword evidence="2" id="KW-0805">Transcription regulation</keyword>
<feature type="compositionally biased region" description="Polar residues" evidence="6">
    <location>
        <begin position="198"/>
        <end position="216"/>
    </location>
</feature>
<evidence type="ECO:0000256" key="3">
    <source>
        <dbReference type="ARBA" id="ARBA00023125"/>
    </source>
</evidence>
<accession>A0A1J4KXK2</accession>
<dbReference type="GeneID" id="94848897"/>
<dbReference type="OrthoDB" id="2143914at2759"/>
<dbReference type="GO" id="GO:0019185">
    <property type="term" value="C:snRNA-activating protein complex"/>
    <property type="evidence" value="ECO:0007669"/>
    <property type="project" value="TreeGrafter"/>
</dbReference>
<keyword evidence="3" id="KW-0238">DNA-binding</keyword>
<evidence type="ECO:0000256" key="6">
    <source>
        <dbReference type="SAM" id="MobiDB-lite"/>
    </source>
</evidence>
<dbReference type="FunFam" id="1.10.10.60:FF:000010">
    <property type="entry name" value="Transcriptional activator Myb isoform A"/>
    <property type="match status" value="1"/>
</dbReference>
<dbReference type="GO" id="GO:0042795">
    <property type="term" value="P:snRNA transcription by RNA polymerase II"/>
    <property type="evidence" value="ECO:0007669"/>
    <property type="project" value="TreeGrafter"/>
</dbReference>
<gene>
    <name evidence="9" type="ORF">TRFO_42201</name>
</gene>
<dbReference type="EMBL" id="MLAK01000172">
    <property type="protein sequence ID" value="OHT15906.1"/>
    <property type="molecule type" value="Genomic_DNA"/>
</dbReference>
<feature type="compositionally biased region" description="Basic and acidic residues" evidence="6">
    <location>
        <begin position="154"/>
        <end position="167"/>
    </location>
</feature>
<dbReference type="Gene3D" id="1.10.10.60">
    <property type="entry name" value="Homeodomain-like"/>
    <property type="match status" value="2"/>
</dbReference>
<dbReference type="Pfam" id="PF00249">
    <property type="entry name" value="Myb_DNA-binding"/>
    <property type="match status" value="2"/>
</dbReference>
<dbReference type="InterPro" id="IPR017930">
    <property type="entry name" value="Myb_dom"/>
</dbReference>
<comment type="caution">
    <text evidence="9">The sequence shown here is derived from an EMBL/GenBank/DDBJ whole genome shotgun (WGS) entry which is preliminary data.</text>
</comment>
<evidence type="ECO:0008006" key="11">
    <source>
        <dbReference type="Google" id="ProtNLM"/>
    </source>
</evidence>
<organism evidence="9 10">
    <name type="scientific">Tritrichomonas foetus</name>
    <dbReference type="NCBI Taxonomy" id="1144522"/>
    <lineage>
        <taxon>Eukaryota</taxon>
        <taxon>Metamonada</taxon>
        <taxon>Parabasalia</taxon>
        <taxon>Tritrichomonadida</taxon>
        <taxon>Tritrichomonadidae</taxon>
        <taxon>Tritrichomonas</taxon>
    </lineage>
</organism>
<evidence type="ECO:0000256" key="4">
    <source>
        <dbReference type="ARBA" id="ARBA00023163"/>
    </source>
</evidence>
<evidence type="ECO:0000256" key="2">
    <source>
        <dbReference type="ARBA" id="ARBA00023015"/>
    </source>
</evidence>
<dbReference type="Proteomes" id="UP000179807">
    <property type="component" value="Unassembled WGS sequence"/>
</dbReference>
<dbReference type="InterPro" id="IPR051575">
    <property type="entry name" value="Myb-like_DNA-bd"/>
</dbReference>
<protein>
    <recommendedName>
        <fullName evidence="11">Myb-like DNA-binding domain containing protein</fullName>
    </recommendedName>
</protein>
<keyword evidence="1" id="KW-0677">Repeat</keyword>
<dbReference type="PROSITE" id="PS51294">
    <property type="entry name" value="HTH_MYB"/>
    <property type="match status" value="2"/>
</dbReference>
<feature type="domain" description="HTH myb-type" evidence="8">
    <location>
        <begin position="65"/>
        <end position="112"/>
    </location>
</feature>
<evidence type="ECO:0000259" key="7">
    <source>
        <dbReference type="PROSITE" id="PS50090"/>
    </source>
</evidence>
<evidence type="ECO:0000259" key="8">
    <source>
        <dbReference type="PROSITE" id="PS51294"/>
    </source>
</evidence>
<dbReference type="SMART" id="SM00717">
    <property type="entry name" value="SANT"/>
    <property type="match status" value="2"/>
</dbReference>
<dbReference type="InterPro" id="IPR009057">
    <property type="entry name" value="Homeodomain-like_sf"/>
</dbReference>
<dbReference type="GO" id="GO:0000978">
    <property type="term" value="F:RNA polymerase II cis-regulatory region sequence-specific DNA binding"/>
    <property type="evidence" value="ECO:0007669"/>
    <property type="project" value="TreeGrafter"/>
</dbReference>
<reference evidence="9" key="1">
    <citation type="submission" date="2016-10" db="EMBL/GenBank/DDBJ databases">
        <authorList>
            <person name="Benchimol M."/>
            <person name="Almeida L.G."/>
            <person name="Vasconcelos A.T."/>
            <person name="Perreira-Neves A."/>
            <person name="Rosa I.A."/>
            <person name="Tasca T."/>
            <person name="Bogo M.R."/>
            <person name="de Souza W."/>
        </authorList>
    </citation>
    <scope>NUCLEOTIDE SEQUENCE [LARGE SCALE GENOMIC DNA]</scope>
    <source>
        <strain evidence="9">K</strain>
    </source>
</reference>
<dbReference type="PANTHER" id="PTHR46621">
    <property type="entry name" value="SNRNA-ACTIVATING PROTEIN COMPLEX SUBUNIT 4"/>
    <property type="match status" value="1"/>
</dbReference>
<keyword evidence="5" id="KW-0539">Nucleus</keyword>
<dbReference type="InterPro" id="IPR001005">
    <property type="entry name" value="SANT/Myb"/>
</dbReference>
<evidence type="ECO:0000313" key="10">
    <source>
        <dbReference type="Proteomes" id="UP000179807"/>
    </source>
</evidence>
<dbReference type="GO" id="GO:0001006">
    <property type="term" value="F:RNA polymerase III type 3 promoter sequence-specific DNA binding"/>
    <property type="evidence" value="ECO:0007669"/>
    <property type="project" value="TreeGrafter"/>
</dbReference>
<dbReference type="VEuPathDB" id="TrichDB:TRFO_42201"/>
<dbReference type="RefSeq" id="XP_068369042.1">
    <property type="nucleotide sequence ID" value="XM_068514193.1"/>
</dbReference>
<name>A0A1J4KXK2_9EUKA</name>
<keyword evidence="10" id="KW-1185">Reference proteome</keyword>
<dbReference type="PANTHER" id="PTHR46621:SF1">
    <property type="entry name" value="SNRNA-ACTIVATING PROTEIN COMPLEX SUBUNIT 4"/>
    <property type="match status" value="1"/>
</dbReference>
<sequence length="312" mass="36053">MNKEEPNGLPRRMFSQEEDQILADVVGSQGPKNWKRIASNLPGRNGRQCRDRWYNYLSPDVDFIPWTTADDKILVDKVNECGTHWSMIHACFPKRSVNNIKNRWHSFLKNYVGKDNDGFFYLKSPDSRVTKRHYLRKGNRLPDKSVKQGIINHYEKQNDKSFHKNAEKSTTSHNKENRESTDSGECVNSSFHKEELNSKSSMINHKTKSEATSNAKENSEKTKLILNDGDFINKDIVSQLYNASQDTVKQNSADRENVEFKDDNIIPIKSIDKNIVSFDAFWDQHLVGSEVPIVNLFAKSDEIDQLYSMLIF</sequence>
<evidence type="ECO:0000313" key="9">
    <source>
        <dbReference type="EMBL" id="OHT15906.1"/>
    </source>
</evidence>
<evidence type="ECO:0000256" key="5">
    <source>
        <dbReference type="ARBA" id="ARBA00023242"/>
    </source>
</evidence>
<keyword evidence="4" id="KW-0804">Transcription</keyword>
<dbReference type="PROSITE" id="PS50090">
    <property type="entry name" value="MYB_LIKE"/>
    <property type="match status" value="2"/>
</dbReference>
<dbReference type="SUPFAM" id="SSF46689">
    <property type="entry name" value="Homeodomain-like"/>
    <property type="match status" value="1"/>
</dbReference>
<feature type="domain" description="Myb-like" evidence="7">
    <location>
        <begin position="58"/>
        <end position="108"/>
    </location>
</feature>
<feature type="domain" description="Myb-like" evidence="7">
    <location>
        <begin position="11"/>
        <end position="57"/>
    </location>
</feature>